<name>A0A4Q9AZ22_9DEIN</name>
<accession>A0A4Q9AZ22</accession>
<dbReference type="OrthoDB" id="9815829at2"/>
<proteinExistence type="inferred from homology"/>
<feature type="domain" description="Glycosyltransferase 2-like" evidence="4">
    <location>
        <begin position="8"/>
        <end position="155"/>
    </location>
</feature>
<dbReference type="Proteomes" id="UP000292858">
    <property type="component" value="Unassembled WGS sequence"/>
</dbReference>
<evidence type="ECO:0000256" key="3">
    <source>
        <dbReference type="ARBA" id="ARBA00022679"/>
    </source>
</evidence>
<dbReference type="RefSeq" id="WP_130842423.1">
    <property type="nucleotide sequence ID" value="NZ_SIJL01000013.1"/>
</dbReference>
<dbReference type="GO" id="GO:0016757">
    <property type="term" value="F:glycosyltransferase activity"/>
    <property type="evidence" value="ECO:0007669"/>
    <property type="project" value="UniProtKB-KW"/>
</dbReference>
<dbReference type="InterPro" id="IPR050834">
    <property type="entry name" value="Glycosyltransf_2"/>
</dbReference>
<keyword evidence="2" id="KW-0328">Glycosyltransferase</keyword>
<dbReference type="EMBL" id="SIJL01000013">
    <property type="protein sequence ID" value="TBH17411.1"/>
    <property type="molecule type" value="Genomic_DNA"/>
</dbReference>
<evidence type="ECO:0000313" key="6">
    <source>
        <dbReference type="Proteomes" id="UP000292858"/>
    </source>
</evidence>
<keyword evidence="6" id="KW-1185">Reference proteome</keyword>
<comment type="similarity">
    <text evidence="1">Belongs to the glycosyltransferase 2 family.</text>
</comment>
<dbReference type="AlphaFoldDB" id="A0A4Q9AZ22"/>
<evidence type="ECO:0000256" key="2">
    <source>
        <dbReference type="ARBA" id="ARBA00022676"/>
    </source>
</evidence>
<evidence type="ECO:0000259" key="4">
    <source>
        <dbReference type="Pfam" id="PF00535"/>
    </source>
</evidence>
<dbReference type="Gene3D" id="3.90.550.10">
    <property type="entry name" value="Spore Coat Polysaccharide Biosynthesis Protein SpsA, Chain A"/>
    <property type="match status" value="1"/>
</dbReference>
<organism evidence="5 6">
    <name type="scientific">Thermus thermamylovorans</name>
    <dbReference type="NCBI Taxonomy" id="2509362"/>
    <lineage>
        <taxon>Bacteria</taxon>
        <taxon>Thermotogati</taxon>
        <taxon>Deinococcota</taxon>
        <taxon>Deinococci</taxon>
        <taxon>Thermales</taxon>
        <taxon>Thermaceae</taxon>
        <taxon>Thermus</taxon>
    </lineage>
</organism>
<reference evidence="5 6" key="1">
    <citation type="submission" date="2019-02" db="EMBL/GenBank/DDBJ databases">
        <title>Thermus sp. a novel from hot spring.</title>
        <authorList>
            <person name="Zhao Z."/>
        </authorList>
    </citation>
    <scope>NUCLEOTIDE SEQUENCE [LARGE SCALE GENOMIC DNA]</scope>
    <source>
        <strain evidence="5 6">CFH 72773T</strain>
    </source>
</reference>
<dbReference type="InterPro" id="IPR029044">
    <property type="entry name" value="Nucleotide-diphossugar_trans"/>
</dbReference>
<evidence type="ECO:0000313" key="5">
    <source>
        <dbReference type="EMBL" id="TBH17411.1"/>
    </source>
</evidence>
<evidence type="ECO:0000256" key="1">
    <source>
        <dbReference type="ARBA" id="ARBA00006739"/>
    </source>
</evidence>
<dbReference type="SUPFAM" id="SSF53448">
    <property type="entry name" value="Nucleotide-diphospho-sugar transferases"/>
    <property type="match status" value="1"/>
</dbReference>
<gene>
    <name evidence="5" type="ORF">ETP66_09630</name>
</gene>
<dbReference type="Pfam" id="PF00535">
    <property type="entry name" value="Glycos_transf_2"/>
    <property type="match status" value="1"/>
</dbReference>
<sequence>MTPKVALLIPVHNDREGLAKSLRNLPQEVPLDVVVVDDGSRPPLSPPEPPPPHRLFLLRLEENRGITQALNRGLAWILERGYPYVARLDAGDTALPGRFLAQLRFLESHPEYALVGGQARFVDPEGRETHREGFPTEDGEIRRVMHARNPFLHPAVMVRTAALREVGLYSERYPAAEDFELFWRIARRHRVANLEAEVVEVLVNPKGISGRRRRRQILTRLRILLENFDPWLKESWLGLAKNLVLLLAPTPWVQALKGRMPGRRGWL</sequence>
<dbReference type="InterPro" id="IPR001173">
    <property type="entry name" value="Glyco_trans_2-like"/>
</dbReference>
<dbReference type="PANTHER" id="PTHR43685:SF5">
    <property type="entry name" value="GLYCOSYLTRANSFERASE EPSE-RELATED"/>
    <property type="match status" value="1"/>
</dbReference>
<keyword evidence="3 5" id="KW-0808">Transferase</keyword>
<comment type="caution">
    <text evidence="5">The sequence shown here is derived from an EMBL/GenBank/DDBJ whole genome shotgun (WGS) entry which is preliminary data.</text>
</comment>
<protein>
    <submittedName>
        <fullName evidence="5">Glycosyltransferase</fullName>
    </submittedName>
</protein>
<dbReference type="PANTHER" id="PTHR43685">
    <property type="entry name" value="GLYCOSYLTRANSFERASE"/>
    <property type="match status" value="1"/>
</dbReference>